<gene>
    <name evidence="1" type="ORF">Bp8pC_030</name>
</gene>
<dbReference type="RefSeq" id="YP_009226938.1">
    <property type="nucleotide sequence ID" value="NC_029121.1"/>
</dbReference>
<evidence type="ECO:0000313" key="1">
    <source>
        <dbReference type="EMBL" id="AHJ87461.1"/>
    </source>
</evidence>
<keyword evidence="2" id="KW-1185">Reference proteome</keyword>
<dbReference type="GeneID" id="26797845"/>
<dbReference type="EMBL" id="KJ010547">
    <property type="protein sequence ID" value="AHJ87461.1"/>
    <property type="molecule type" value="Genomic_DNA"/>
</dbReference>
<dbReference type="Proteomes" id="UP000030232">
    <property type="component" value="Segment"/>
</dbReference>
<dbReference type="OrthoDB" id="35801at10239"/>
<sequence>MSNSLVLKMYVDKSDYWDYISENKVISDDLYCSDIKDEGDDYTIAVYAEDLSFAYLVGNSACYNIAKGAEILDRSLREDE</sequence>
<evidence type="ECO:0000313" key="2">
    <source>
        <dbReference type="Proteomes" id="UP000030232"/>
    </source>
</evidence>
<accession>A0A0A0PKS4</accession>
<organism evidence="1 2">
    <name type="scientific">Bacillus phage Bp8p-C</name>
    <dbReference type="NCBI Taxonomy" id="1445810"/>
    <lineage>
        <taxon>Viruses</taxon>
        <taxon>Duplodnaviria</taxon>
        <taxon>Heunggongvirae</taxon>
        <taxon>Uroviricota</taxon>
        <taxon>Caudoviricetes</taxon>
        <taxon>Herelleviridae</taxon>
        <taxon>Bastillevirinae</taxon>
        <taxon>Agatevirus</taxon>
        <taxon>Agatevirus Bp8pC</taxon>
    </lineage>
</organism>
<name>A0A0A0PKS4_9CAUD</name>
<dbReference type="KEGG" id="vg:26797845"/>
<reference evidence="1 2" key="1">
    <citation type="journal article" date="2015" name="Appl. Environ. Microbiol.">
        <title>Effects of actin-like proteins encoded by two Bacillus pumilus phages on unstable lysogeny, revealed by genomic analysis.</title>
        <authorList>
            <person name="Yuan Y."/>
            <person name="Peng Q."/>
            <person name="Wu D."/>
            <person name="Kou Z."/>
            <person name="Wu Y."/>
            <person name="Liu P."/>
            <person name="Gao M."/>
        </authorList>
    </citation>
    <scope>NUCLEOTIDE SEQUENCE [LARGE SCALE GENOMIC DNA]</scope>
</reference>
<protein>
    <submittedName>
        <fullName evidence="1">Uncharacterized protein</fullName>
    </submittedName>
</protein>
<proteinExistence type="predicted"/>